<dbReference type="GO" id="GO:0044781">
    <property type="term" value="P:bacterial-type flagellum organization"/>
    <property type="evidence" value="ECO:0007669"/>
    <property type="project" value="UniProtKB-KW"/>
</dbReference>
<keyword evidence="3" id="KW-1005">Bacterial flagellum biogenesis</keyword>
<dbReference type="Proteomes" id="UP000184693">
    <property type="component" value="Unassembled WGS sequence"/>
</dbReference>
<keyword evidence="2" id="KW-0963">Cytoplasm</keyword>
<keyword evidence="4" id="KW-0143">Chaperone</keyword>
<evidence type="ECO:0000256" key="1">
    <source>
        <dbReference type="ARBA" id="ARBA00004514"/>
    </source>
</evidence>
<evidence type="ECO:0000256" key="5">
    <source>
        <dbReference type="ARBA" id="ARBA00093797"/>
    </source>
</evidence>
<evidence type="ECO:0000256" key="4">
    <source>
        <dbReference type="ARBA" id="ARBA00023186"/>
    </source>
</evidence>
<dbReference type="Pfam" id="PF05400">
    <property type="entry name" value="FliT"/>
    <property type="match status" value="1"/>
</dbReference>
<sequence>MTAERNDMDQTQLVERVYELTLAIGHAASLADWQEASRLADVRSPLLMSIRAQQTTASLELIRRIQSLDNALMQDARSSRDEMETEYHAAIQRSRSASQYQRMALLRR</sequence>
<evidence type="ECO:0000256" key="3">
    <source>
        <dbReference type="ARBA" id="ARBA00022795"/>
    </source>
</evidence>
<protein>
    <recommendedName>
        <fullName evidence="5">Flagellar protein FliT</fullName>
    </recommendedName>
</protein>
<accession>A0A1N6EFC0</accession>
<gene>
    <name evidence="6" type="ORF">SAMN05444168_0568</name>
</gene>
<reference evidence="6 7" key="1">
    <citation type="submission" date="2016-11" db="EMBL/GenBank/DDBJ databases">
        <authorList>
            <person name="Jaros S."/>
            <person name="Januszkiewicz K."/>
            <person name="Wedrychowicz H."/>
        </authorList>
    </citation>
    <scope>NUCLEOTIDE SEQUENCE [LARGE SCALE GENOMIC DNA]</scope>
    <source>
        <strain evidence="6 7">GAS86</strain>
    </source>
</reference>
<evidence type="ECO:0000256" key="2">
    <source>
        <dbReference type="ARBA" id="ARBA00022490"/>
    </source>
</evidence>
<evidence type="ECO:0000313" key="6">
    <source>
        <dbReference type="EMBL" id="SIN81732.1"/>
    </source>
</evidence>
<dbReference type="InterPro" id="IPR008622">
    <property type="entry name" value="FliT"/>
</dbReference>
<dbReference type="EMBL" id="FSRM01000001">
    <property type="protein sequence ID" value="SIN81732.1"/>
    <property type="molecule type" value="Genomic_DNA"/>
</dbReference>
<comment type="subcellular location">
    <subcellularLocation>
        <location evidence="1">Cytoplasm</location>
        <location evidence="1">Cytosol</location>
    </subcellularLocation>
</comment>
<dbReference type="AlphaFoldDB" id="A0A1N6EFC0"/>
<organism evidence="6 7">
    <name type="scientific">Paraburkholderia phenazinium</name>
    <dbReference type="NCBI Taxonomy" id="60549"/>
    <lineage>
        <taxon>Bacteria</taxon>
        <taxon>Pseudomonadati</taxon>
        <taxon>Pseudomonadota</taxon>
        <taxon>Betaproteobacteria</taxon>
        <taxon>Burkholderiales</taxon>
        <taxon>Burkholderiaceae</taxon>
        <taxon>Paraburkholderia</taxon>
    </lineage>
</organism>
<proteinExistence type="predicted"/>
<evidence type="ECO:0000313" key="7">
    <source>
        <dbReference type="Proteomes" id="UP000184693"/>
    </source>
</evidence>
<dbReference type="RefSeq" id="WP_254368724.1">
    <property type="nucleotide sequence ID" value="NZ_FSRM01000001.1"/>
</dbReference>
<name>A0A1N6EFC0_9BURK</name>